<dbReference type="Pfam" id="PF01471">
    <property type="entry name" value="PG_binding_1"/>
    <property type="match status" value="1"/>
</dbReference>
<dbReference type="InterPro" id="IPR036365">
    <property type="entry name" value="PGBD-like_sf"/>
</dbReference>
<dbReference type="InterPro" id="IPR036366">
    <property type="entry name" value="PGBDSf"/>
</dbReference>
<dbReference type="KEGG" id="mpo:Mpop_2666"/>
<dbReference type="Gene3D" id="1.10.101.10">
    <property type="entry name" value="PGBD-like superfamily/PGBD"/>
    <property type="match status" value="1"/>
</dbReference>
<accession>B1ZCD0</accession>
<evidence type="ECO:0000259" key="1">
    <source>
        <dbReference type="Pfam" id="PF01471"/>
    </source>
</evidence>
<dbReference type="Proteomes" id="UP000007136">
    <property type="component" value="Chromosome"/>
</dbReference>
<dbReference type="STRING" id="441620.Mpop_2666"/>
<dbReference type="Pfam" id="PF05257">
    <property type="entry name" value="CHAP"/>
    <property type="match status" value="1"/>
</dbReference>
<evidence type="ECO:0000313" key="3">
    <source>
        <dbReference type="EMBL" id="ACB80823.1"/>
    </source>
</evidence>
<gene>
    <name evidence="3" type="ordered locus">Mpop_2666</name>
</gene>
<dbReference type="InterPro" id="IPR007921">
    <property type="entry name" value="CHAP_dom"/>
</dbReference>
<feature type="domain" description="Peptidase C51" evidence="2">
    <location>
        <begin position="101"/>
        <end position="178"/>
    </location>
</feature>
<dbReference type="EMBL" id="CP001029">
    <property type="protein sequence ID" value="ACB80823.1"/>
    <property type="molecule type" value="Genomic_DNA"/>
</dbReference>
<dbReference type="OrthoDB" id="5395100at2"/>
<dbReference type="InterPro" id="IPR038765">
    <property type="entry name" value="Papain-like_cys_pep_sf"/>
</dbReference>
<reference evidence="3" key="1">
    <citation type="submission" date="2008-04" db="EMBL/GenBank/DDBJ databases">
        <title>Complete sequence of chromosome of Methylobacterium populi BJ001.</title>
        <authorList>
            <consortium name="US DOE Joint Genome Institute"/>
            <person name="Copeland A."/>
            <person name="Lucas S."/>
            <person name="Lapidus A."/>
            <person name="Glavina del Rio T."/>
            <person name="Dalin E."/>
            <person name="Tice H."/>
            <person name="Bruce D."/>
            <person name="Goodwin L."/>
            <person name="Pitluck S."/>
            <person name="Chertkov O."/>
            <person name="Brettin T."/>
            <person name="Detter J.C."/>
            <person name="Han C."/>
            <person name="Kuske C.R."/>
            <person name="Schmutz J."/>
            <person name="Larimer F."/>
            <person name="Land M."/>
            <person name="Hauser L."/>
            <person name="Kyrpides N."/>
            <person name="Mikhailova N."/>
            <person name="Marx C."/>
            <person name="Richardson P."/>
        </authorList>
    </citation>
    <scope>NUCLEOTIDE SEQUENCE [LARGE SCALE GENOMIC DNA]</scope>
    <source>
        <strain evidence="3">BJ001</strain>
    </source>
</reference>
<dbReference type="AlphaFoldDB" id="B1ZCD0"/>
<evidence type="ECO:0000313" key="4">
    <source>
        <dbReference type="Proteomes" id="UP000007136"/>
    </source>
</evidence>
<organism evidence="3 4">
    <name type="scientific">Methylorubrum populi (strain ATCC BAA-705 / NCIMB 13946 / BJ001)</name>
    <name type="common">Methylobacterium populi</name>
    <dbReference type="NCBI Taxonomy" id="441620"/>
    <lineage>
        <taxon>Bacteria</taxon>
        <taxon>Pseudomonadati</taxon>
        <taxon>Pseudomonadota</taxon>
        <taxon>Alphaproteobacteria</taxon>
        <taxon>Hyphomicrobiales</taxon>
        <taxon>Methylobacteriaceae</taxon>
        <taxon>Methylorubrum</taxon>
    </lineage>
</organism>
<sequence>MTTKQIQEALLARGHDLGPTGADGVLGRRTIEAITLFQKAEKLEIRFPGTIGPKTIAALGISAAEPMAPAWILEARRYLGLHERRDAKQLDKALRLDASEIAWCGAFVGMVIAATLPKEVLPANPLGSRNWLQLGRQLDEPQVGAIAVFWRGSKSGWQGHVGFVVGHDKTHLHILGGNQSDSVSVARVAKDRLLGYRWPTTASAPPNTKLAMSSINASVTTNEA</sequence>
<dbReference type="eggNOG" id="COG3409">
    <property type="taxonomic scope" value="Bacteria"/>
</dbReference>
<dbReference type="NCBIfam" id="TIGR02594">
    <property type="entry name" value="TIGR02594 family protein"/>
    <property type="match status" value="1"/>
</dbReference>
<dbReference type="RefSeq" id="WP_012454545.1">
    <property type="nucleotide sequence ID" value="NC_010725.1"/>
</dbReference>
<evidence type="ECO:0000259" key="2">
    <source>
        <dbReference type="Pfam" id="PF05257"/>
    </source>
</evidence>
<dbReference type="HOGENOM" id="CLU_100188_0_0_5"/>
<dbReference type="SUPFAM" id="SSF54001">
    <property type="entry name" value="Cysteine proteinases"/>
    <property type="match status" value="1"/>
</dbReference>
<dbReference type="InterPro" id="IPR002477">
    <property type="entry name" value="Peptidoglycan-bd-like"/>
</dbReference>
<dbReference type="InterPro" id="IPR013423">
    <property type="entry name" value="CHP02594"/>
</dbReference>
<dbReference type="SUPFAM" id="SSF47090">
    <property type="entry name" value="PGBD-like"/>
    <property type="match status" value="1"/>
</dbReference>
<protein>
    <submittedName>
        <fullName evidence="3">Peptidoglycan-binding domain 1 protein</fullName>
    </submittedName>
</protein>
<feature type="domain" description="Peptidoglycan binding-like" evidence="1">
    <location>
        <begin position="4"/>
        <end position="59"/>
    </location>
</feature>
<proteinExistence type="predicted"/>
<name>B1ZCD0_METPB</name>